<evidence type="ECO:0000313" key="3">
    <source>
        <dbReference type="Proteomes" id="UP001476798"/>
    </source>
</evidence>
<accession>A0ABV0P9U5</accession>
<reference evidence="2 3" key="1">
    <citation type="submission" date="2021-06" db="EMBL/GenBank/DDBJ databases">
        <authorList>
            <person name="Palmer J.M."/>
        </authorList>
    </citation>
    <scope>NUCLEOTIDE SEQUENCE [LARGE SCALE GENOMIC DNA]</scope>
    <source>
        <strain evidence="2 3">GA_2019</strain>
        <tissue evidence="2">Muscle</tissue>
    </source>
</reference>
<organism evidence="2 3">
    <name type="scientific">Goodea atripinnis</name>
    <dbReference type="NCBI Taxonomy" id="208336"/>
    <lineage>
        <taxon>Eukaryota</taxon>
        <taxon>Metazoa</taxon>
        <taxon>Chordata</taxon>
        <taxon>Craniata</taxon>
        <taxon>Vertebrata</taxon>
        <taxon>Euteleostomi</taxon>
        <taxon>Actinopterygii</taxon>
        <taxon>Neopterygii</taxon>
        <taxon>Teleostei</taxon>
        <taxon>Neoteleostei</taxon>
        <taxon>Acanthomorphata</taxon>
        <taxon>Ovalentaria</taxon>
        <taxon>Atherinomorphae</taxon>
        <taxon>Cyprinodontiformes</taxon>
        <taxon>Goodeidae</taxon>
        <taxon>Goodea</taxon>
    </lineage>
</organism>
<feature type="region of interest" description="Disordered" evidence="1">
    <location>
        <begin position="125"/>
        <end position="151"/>
    </location>
</feature>
<gene>
    <name evidence="2" type="ORF">GOODEAATRI_033887</name>
</gene>
<dbReference type="Proteomes" id="UP001476798">
    <property type="component" value="Unassembled WGS sequence"/>
</dbReference>
<sequence>MEGKFPDTTAWVDLETQLTNIQALVLQTRGKEEGDKIKNKIEKKVRQTMKADGINLTDKCNLGDWFRKKLNTAKKNTQEAQSKLNEATVWSKGKYWTNINKFEKEERFWADILLIYQGGIHTMQRKKTKRRRQEGGVKISSGDVSRHTSPI</sequence>
<keyword evidence="3" id="KW-1185">Reference proteome</keyword>
<protein>
    <submittedName>
        <fullName evidence="2">Uncharacterized protein</fullName>
    </submittedName>
</protein>
<evidence type="ECO:0000256" key="1">
    <source>
        <dbReference type="SAM" id="MobiDB-lite"/>
    </source>
</evidence>
<comment type="caution">
    <text evidence="2">The sequence shown here is derived from an EMBL/GenBank/DDBJ whole genome shotgun (WGS) entry which is preliminary data.</text>
</comment>
<evidence type="ECO:0000313" key="2">
    <source>
        <dbReference type="EMBL" id="MEQ2180243.1"/>
    </source>
</evidence>
<name>A0ABV0P9U5_9TELE</name>
<proteinExistence type="predicted"/>
<dbReference type="EMBL" id="JAHRIO010067569">
    <property type="protein sequence ID" value="MEQ2180243.1"/>
    <property type="molecule type" value="Genomic_DNA"/>
</dbReference>